<proteinExistence type="predicted"/>
<dbReference type="AlphaFoldDB" id="A0A6C7E8L4"/>
<dbReference type="EMBL" id="AP012057">
    <property type="protein sequence ID" value="BAN00938.1"/>
    <property type="molecule type" value="Genomic_DNA"/>
</dbReference>
<keyword evidence="3" id="KW-1185">Reference proteome</keyword>
<name>A0A6C7E8L4_ILUCY</name>
<evidence type="ECO:0000313" key="3">
    <source>
        <dbReference type="Proteomes" id="UP000011863"/>
    </source>
</evidence>
<feature type="region of interest" description="Disordered" evidence="1">
    <location>
        <begin position="1"/>
        <end position="22"/>
    </location>
</feature>
<dbReference type="KEGG" id="aym:YM304_06240"/>
<evidence type="ECO:0000256" key="1">
    <source>
        <dbReference type="SAM" id="MobiDB-lite"/>
    </source>
</evidence>
<accession>A0A6C7E8L4</accession>
<dbReference type="Proteomes" id="UP000011863">
    <property type="component" value="Chromosome"/>
</dbReference>
<feature type="region of interest" description="Disordered" evidence="1">
    <location>
        <begin position="48"/>
        <end position="94"/>
    </location>
</feature>
<protein>
    <submittedName>
        <fullName evidence="2">Uncharacterized protein</fullName>
    </submittedName>
</protein>
<feature type="compositionally biased region" description="Basic and acidic residues" evidence="1">
    <location>
        <begin position="1"/>
        <end position="16"/>
    </location>
</feature>
<reference evidence="2 3" key="1">
    <citation type="journal article" date="2013" name="Int. J. Syst. Evol. Microbiol.">
        <title>Ilumatobacter nonamiense sp. nov. and Ilumatobacter coccineum sp. nov., isolated from seashore sand.</title>
        <authorList>
            <person name="Matsumoto A."/>
            <person name="Kasai H."/>
            <person name="Matsuo Y."/>
            <person name="Shizuri Y."/>
            <person name="Ichikawa N."/>
            <person name="Fujita N."/>
            <person name="Omura S."/>
            <person name="Takahashi Y."/>
        </authorList>
    </citation>
    <scope>NUCLEOTIDE SEQUENCE [LARGE SCALE GENOMIC DNA]</scope>
    <source>
        <strain evidence="3">NBRC 103263 / KCTC 29153 / YM16-304</strain>
    </source>
</reference>
<organism evidence="2 3">
    <name type="scientific">Ilumatobacter coccineus (strain NBRC 103263 / KCTC 29153 / YM16-304)</name>
    <dbReference type="NCBI Taxonomy" id="1313172"/>
    <lineage>
        <taxon>Bacteria</taxon>
        <taxon>Bacillati</taxon>
        <taxon>Actinomycetota</taxon>
        <taxon>Acidimicrobiia</taxon>
        <taxon>Acidimicrobiales</taxon>
        <taxon>Ilumatobacteraceae</taxon>
        <taxon>Ilumatobacter</taxon>
    </lineage>
</organism>
<gene>
    <name evidence="2" type="ORF">YM304_06240</name>
</gene>
<sequence length="94" mass="10236">MIAAHDNRFDHRDLGGRDMGGLPTVRCGWTGTSAPRVQQTMGDAFRMTCSDRGRTTGRLGEPARRLGSGVSTVDSQRRGDRHGPTGVRLASRNR</sequence>
<evidence type="ECO:0000313" key="2">
    <source>
        <dbReference type="EMBL" id="BAN00938.1"/>
    </source>
</evidence>